<evidence type="ECO:0000313" key="2">
    <source>
        <dbReference type="Proteomes" id="UP000033562"/>
    </source>
</evidence>
<protein>
    <submittedName>
        <fullName evidence="1">Uncharacterized protein</fullName>
    </submittedName>
</protein>
<dbReference type="EMBL" id="LANX01000001">
    <property type="protein sequence ID" value="KJV68808.1"/>
    <property type="molecule type" value="Genomic_DNA"/>
</dbReference>
<sequence length="55" mass="6310">METFTHSQKFSIIAQEATKIANNKYNTPLPFTRLAHVKMYSITEANAKVQQMHSI</sequence>
<evidence type="ECO:0000313" key="1">
    <source>
        <dbReference type="EMBL" id="KJV68808.1"/>
    </source>
</evidence>
<name>A0A0F3NL74_9RICK</name>
<gene>
    <name evidence="1" type="ORF">NLO413_0173</name>
</gene>
<comment type="caution">
    <text evidence="1">The sequence shown here is derived from an EMBL/GenBank/DDBJ whole genome shotgun (WGS) entry which is preliminary data.</text>
</comment>
<dbReference type="STRING" id="1359163.NLO413_0173"/>
<dbReference type="AlphaFoldDB" id="A0A0F3NL74"/>
<reference evidence="1 2" key="1">
    <citation type="submission" date="2015-02" db="EMBL/GenBank/DDBJ databases">
        <title>Genome Sequencing of Rickettsiales.</title>
        <authorList>
            <person name="Daugherty S.C."/>
            <person name="Su Q."/>
            <person name="Abolude K."/>
            <person name="Beier-Sexton M."/>
            <person name="Carlyon J.A."/>
            <person name="Carter R."/>
            <person name="Day N.P."/>
            <person name="Dumler S.J."/>
            <person name="Dyachenko V."/>
            <person name="Godinez A."/>
            <person name="Kurtti T.J."/>
            <person name="Lichay M."/>
            <person name="Mullins K.E."/>
            <person name="Ott S."/>
            <person name="Pappas-Brown V."/>
            <person name="Paris D.H."/>
            <person name="Patel P."/>
            <person name="Richards A.L."/>
            <person name="Sadzewicz L."/>
            <person name="Sears K."/>
            <person name="Seidman D."/>
            <person name="Sengamalay N."/>
            <person name="Stenos J."/>
            <person name="Tallon L.J."/>
            <person name="Vincent G."/>
            <person name="Fraser C.M."/>
            <person name="Munderloh U."/>
            <person name="Dunning-Hotopp J.C."/>
        </authorList>
    </citation>
    <scope>NUCLEOTIDE SEQUENCE [LARGE SCALE GENOMIC DNA]</scope>
    <source>
        <strain evidence="1 2">RAC413</strain>
    </source>
</reference>
<accession>A0A0F3NL74</accession>
<proteinExistence type="predicted"/>
<dbReference type="Proteomes" id="UP000033562">
    <property type="component" value="Unassembled WGS sequence"/>
</dbReference>
<organism evidence="1 2">
    <name type="scientific">Candidatus Neoehrlichia procyonis str. RAC413</name>
    <dbReference type="NCBI Taxonomy" id="1359163"/>
    <lineage>
        <taxon>Bacteria</taxon>
        <taxon>Pseudomonadati</taxon>
        <taxon>Pseudomonadota</taxon>
        <taxon>Alphaproteobacteria</taxon>
        <taxon>Rickettsiales</taxon>
        <taxon>Anaplasmataceae</taxon>
        <taxon>Candidatus Neoehrlichia</taxon>
    </lineage>
</organism>
<keyword evidence="2" id="KW-1185">Reference proteome</keyword>